<accession>A0AAE9KXN9</accession>
<reference evidence="1" key="1">
    <citation type="submission" date="2022-05" db="EMBL/GenBank/DDBJ databases">
        <title>Alysiella filiformis genome sequencing.</title>
        <authorList>
            <person name="Viehboeck T."/>
        </authorList>
    </citation>
    <scope>NUCLEOTIDE SEQUENCE</scope>
    <source>
        <strain evidence="1">DSM 2580</strain>
    </source>
</reference>
<evidence type="ECO:0000313" key="1">
    <source>
        <dbReference type="EMBL" id="URD66652.1"/>
    </source>
</evidence>
<dbReference type="EMBL" id="CP097501">
    <property type="protein sequence ID" value="URD66652.1"/>
    <property type="molecule type" value="Genomic_DNA"/>
</dbReference>
<sequence length="221" mass="26093">MKNNLLFFQENHPITTKLCFFKMEFNKILAMFEKRQKDLINIWGGKYYCNLLDSNLNLKNKIELLNPLSSLPNQYLISETQSDWCLYIENGLYGTDVFSQPSYLAEEWKVEYLALYLDCNLDKGQYGALMFHWGDGAVKESEYQIKSRTVLLHKETEQLNFLHEGTPFPFEKLESYKKRTKKERLTIEMIADYCNYFGVRLFDLDFYIGESALINANNQKT</sequence>
<gene>
    <name evidence="1" type="ORF">LNQ82_05225</name>
</gene>
<name>A0AAE9KXN9_9NEIS</name>
<organism evidence="1 2">
    <name type="scientific">Conchiformibius steedae DSM 2580</name>
    <dbReference type="NCBI Taxonomy" id="1121352"/>
    <lineage>
        <taxon>Bacteria</taxon>
        <taxon>Pseudomonadati</taxon>
        <taxon>Pseudomonadota</taxon>
        <taxon>Betaproteobacteria</taxon>
        <taxon>Neisseriales</taxon>
        <taxon>Neisseriaceae</taxon>
        <taxon>Conchiformibius</taxon>
    </lineage>
</organism>
<dbReference type="RefSeq" id="WP_027022129.1">
    <property type="nucleotide sequence ID" value="NZ_CP097501.1"/>
</dbReference>
<evidence type="ECO:0000313" key="2">
    <source>
        <dbReference type="Proteomes" id="UP001056819"/>
    </source>
</evidence>
<dbReference type="Proteomes" id="UP001056819">
    <property type="component" value="Chromosome"/>
</dbReference>
<proteinExistence type="predicted"/>
<dbReference type="AlphaFoldDB" id="A0AAE9KXN9"/>
<protein>
    <submittedName>
        <fullName evidence="1">Uncharacterized protein</fullName>
    </submittedName>
</protein>